<dbReference type="AlphaFoldDB" id="A0A9W4HFS5"/>
<evidence type="ECO:0000313" key="1">
    <source>
        <dbReference type="EMBL" id="CAG8017843.1"/>
    </source>
</evidence>
<dbReference type="Proteomes" id="UP001153618">
    <property type="component" value="Unassembled WGS sequence"/>
</dbReference>
<evidence type="ECO:0000313" key="2">
    <source>
        <dbReference type="Proteomes" id="UP001153618"/>
    </source>
</evidence>
<organism evidence="1 2">
    <name type="scientific">Penicillium olsonii</name>
    <dbReference type="NCBI Taxonomy" id="99116"/>
    <lineage>
        <taxon>Eukaryota</taxon>
        <taxon>Fungi</taxon>
        <taxon>Dikarya</taxon>
        <taxon>Ascomycota</taxon>
        <taxon>Pezizomycotina</taxon>
        <taxon>Eurotiomycetes</taxon>
        <taxon>Eurotiomycetidae</taxon>
        <taxon>Eurotiales</taxon>
        <taxon>Aspergillaceae</taxon>
        <taxon>Penicillium</taxon>
    </lineage>
</organism>
<proteinExistence type="predicted"/>
<gene>
    <name evidence="1" type="ORF">POLS_LOCUS2314</name>
</gene>
<sequence>MTFHLSSLFSSGSSSNSQACASFSIRAAPWDGTKILVHPAGYPIDAPPMYTIAISSSGKSNVIVSRGWGGGPWDVVGDAQLPNFSSKIRLNIHGQQTEMRYSEMSGNSTFQSLSMGKLKWKLDPMSTKKMDLVNDHGTRVANVHGGKASGEKILDILVPHDIFFLEMALLSGWANRAQNKTALETSGEVLGAVLGA</sequence>
<keyword evidence="2" id="KW-1185">Reference proteome</keyword>
<dbReference type="OrthoDB" id="4725912at2759"/>
<protein>
    <submittedName>
        <fullName evidence="1">Uncharacterized protein</fullName>
    </submittedName>
</protein>
<accession>A0A9W4HFS5</accession>
<dbReference type="EMBL" id="CAJVOS010000014">
    <property type="protein sequence ID" value="CAG8017843.1"/>
    <property type="molecule type" value="Genomic_DNA"/>
</dbReference>
<comment type="caution">
    <text evidence="1">The sequence shown here is derived from an EMBL/GenBank/DDBJ whole genome shotgun (WGS) entry which is preliminary data.</text>
</comment>
<name>A0A9W4HFS5_PENOL</name>
<reference evidence="1" key="1">
    <citation type="submission" date="2021-07" db="EMBL/GenBank/DDBJ databases">
        <authorList>
            <person name="Branca A.L. A."/>
        </authorList>
    </citation>
    <scope>NUCLEOTIDE SEQUENCE</scope>
</reference>